<name>A0A2G2WDJ1_CAPBA</name>
<dbReference type="InterPro" id="IPR006740">
    <property type="entry name" value="DUF604"/>
</dbReference>
<sequence>MQLFNLPSKAQYYSTNSFKSLIIISCFGCMIYLVCSNFLAPNNTNNKHFHTSIALQNDDGNSPTQTNLDHVVFGIASNELSWSKRKEYVKLWWKPNKMRGCVFLEKMPLFSSNYTNNETDLPPLCISEDTSHFKYTHKGGTSSAIRVARVVSETVALNHSNVRWFVFGDDDTIFFPENLVKTLSKYDHGFWYYIGTNSESFMQNKFFSYEMAFGGAGFAISYPLAKVLAKVFDSCIERYPHLYGSDGRIHACLTELGVGLTREPGFHQMDFHGNVFGMLAAHPLRPLVSMHHIEKIDPIFPNMTTGKALEHLYNAASFDPHRILQQTVCYDRWFSWTVSVSWGYAVQVFNKNVLFPNVQRVQESYAPWKSSHLGGLYDLDTKKYAFDPCRRQLVYFLDSVSSGINGTETVYTKQTSDKCKFDMSSPRRLEKIRVLSNKLVLDKKQLLAPRRHCCNVLLPSASGNIMEIGIRECKEDELINMEQ</sequence>
<dbReference type="Gene3D" id="3.90.550.50">
    <property type="match status" value="1"/>
</dbReference>
<organism evidence="2 3">
    <name type="scientific">Capsicum baccatum</name>
    <name type="common">Peruvian pepper</name>
    <dbReference type="NCBI Taxonomy" id="33114"/>
    <lineage>
        <taxon>Eukaryota</taxon>
        <taxon>Viridiplantae</taxon>
        <taxon>Streptophyta</taxon>
        <taxon>Embryophyta</taxon>
        <taxon>Tracheophyta</taxon>
        <taxon>Spermatophyta</taxon>
        <taxon>Magnoliopsida</taxon>
        <taxon>eudicotyledons</taxon>
        <taxon>Gunneridae</taxon>
        <taxon>Pentapetalae</taxon>
        <taxon>asterids</taxon>
        <taxon>lamiids</taxon>
        <taxon>Solanales</taxon>
        <taxon>Solanaceae</taxon>
        <taxon>Solanoideae</taxon>
        <taxon>Capsiceae</taxon>
        <taxon>Capsicum</taxon>
    </lineage>
</organism>
<evidence type="ECO:0000256" key="1">
    <source>
        <dbReference type="SAM" id="Phobius"/>
    </source>
</evidence>
<proteinExistence type="predicted"/>
<keyword evidence="3" id="KW-1185">Reference proteome</keyword>
<dbReference type="FunFam" id="3.90.550.50:FF:000006">
    <property type="entry name" value="Fringe-related protein-like"/>
    <property type="match status" value="1"/>
</dbReference>
<feature type="transmembrane region" description="Helical" evidence="1">
    <location>
        <begin position="21"/>
        <end position="40"/>
    </location>
</feature>
<reference evidence="3" key="2">
    <citation type="journal article" date="2017" name="J. Anim. Genet.">
        <title>Multiple reference genome sequences of hot pepper reveal the massive evolution of plant disease resistance genes by retroduplication.</title>
        <authorList>
            <person name="Kim S."/>
            <person name="Park J."/>
            <person name="Yeom S.-I."/>
            <person name="Kim Y.-M."/>
            <person name="Seo E."/>
            <person name="Kim K.-T."/>
            <person name="Kim M.-S."/>
            <person name="Lee J.M."/>
            <person name="Cheong K."/>
            <person name="Shin H.-S."/>
            <person name="Kim S.-B."/>
            <person name="Han K."/>
            <person name="Lee J."/>
            <person name="Park M."/>
            <person name="Lee H.-A."/>
            <person name="Lee H.-Y."/>
            <person name="Lee Y."/>
            <person name="Oh S."/>
            <person name="Lee J.H."/>
            <person name="Choi E."/>
            <person name="Choi E."/>
            <person name="Lee S.E."/>
            <person name="Jeon J."/>
            <person name="Kim H."/>
            <person name="Choi G."/>
            <person name="Song H."/>
            <person name="Lee J."/>
            <person name="Lee S.-C."/>
            <person name="Kwon J.-K."/>
            <person name="Lee H.-Y."/>
            <person name="Koo N."/>
            <person name="Hong Y."/>
            <person name="Kim R.W."/>
            <person name="Kang W.-H."/>
            <person name="Huh J.H."/>
            <person name="Kang B.-C."/>
            <person name="Yang T.-J."/>
            <person name="Lee Y.-H."/>
            <person name="Bennetzen J.L."/>
            <person name="Choi D."/>
        </authorList>
    </citation>
    <scope>NUCLEOTIDE SEQUENCE [LARGE SCALE GENOMIC DNA]</scope>
    <source>
        <strain evidence="3">cv. PBC81</strain>
    </source>
</reference>
<evidence type="ECO:0000313" key="2">
    <source>
        <dbReference type="EMBL" id="PHT43239.1"/>
    </source>
</evidence>
<dbReference type="Pfam" id="PF04646">
    <property type="entry name" value="DUF604"/>
    <property type="match status" value="1"/>
</dbReference>
<keyword evidence="1" id="KW-0472">Membrane</keyword>
<keyword evidence="1" id="KW-0812">Transmembrane</keyword>
<keyword evidence="1" id="KW-1133">Transmembrane helix</keyword>
<comment type="caution">
    <text evidence="2">The sequence shown here is derived from an EMBL/GenBank/DDBJ whole genome shotgun (WGS) entry which is preliminary data.</text>
</comment>
<reference evidence="2 3" key="1">
    <citation type="journal article" date="2017" name="Genome Biol.">
        <title>New reference genome sequences of hot pepper reveal the massive evolution of plant disease-resistance genes by retroduplication.</title>
        <authorList>
            <person name="Kim S."/>
            <person name="Park J."/>
            <person name="Yeom S.I."/>
            <person name="Kim Y.M."/>
            <person name="Seo E."/>
            <person name="Kim K.T."/>
            <person name="Kim M.S."/>
            <person name="Lee J.M."/>
            <person name="Cheong K."/>
            <person name="Shin H.S."/>
            <person name="Kim S.B."/>
            <person name="Han K."/>
            <person name="Lee J."/>
            <person name="Park M."/>
            <person name="Lee H.A."/>
            <person name="Lee H.Y."/>
            <person name="Lee Y."/>
            <person name="Oh S."/>
            <person name="Lee J.H."/>
            <person name="Choi E."/>
            <person name="Choi E."/>
            <person name="Lee S.E."/>
            <person name="Jeon J."/>
            <person name="Kim H."/>
            <person name="Choi G."/>
            <person name="Song H."/>
            <person name="Lee J."/>
            <person name="Lee S.C."/>
            <person name="Kwon J.K."/>
            <person name="Lee H.Y."/>
            <person name="Koo N."/>
            <person name="Hong Y."/>
            <person name="Kim R.W."/>
            <person name="Kang W.H."/>
            <person name="Huh J.H."/>
            <person name="Kang B.C."/>
            <person name="Yang T.J."/>
            <person name="Lee Y.H."/>
            <person name="Bennetzen J.L."/>
            <person name="Choi D."/>
        </authorList>
    </citation>
    <scope>NUCLEOTIDE SEQUENCE [LARGE SCALE GENOMIC DNA]</scope>
    <source>
        <strain evidence="3">cv. PBC81</strain>
    </source>
</reference>
<dbReference type="AlphaFoldDB" id="A0A2G2WDJ1"/>
<dbReference type="PANTHER" id="PTHR10811">
    <property type="entry name" value="FRINGE-RELATED"/>
    <property type="match status" value="1"/>
</dbReference>
<dbReference type="OrthoDB" id="421979at2759"/>
<evidence type="ECO:0000313" key="3">
    <source>
        <dbReference type="Proteomes" id="UP000224567"/>
    </source>
</evidence>
<accession>A0A2G2WDJ1</accession>
<dbReference type="EMBL" id="MLFT02000007">
    <property type="protein sequence ID" value="PHT43239.1"/>
    <property type="molecule type" value="Genomic_DNA"/>
</dbReference>
<dbReference type="STRING" id="33114.A0A2G2WDJ1"/>
<protein>
    <submittedName>
        <fullName evidence="2">Uncharacterized protein</fullName>
    </submittedName>
</protein>
<gene>
    <name evidence="2" type="ORF">CQW23_17264</name>
</gene>
<dbReference type="Proteomes" id="UP000224567">
    <property type="component" value="Unassembled WGS sequence"/>
</dbReference>